<evidence type="ECO:0000313" key="1">
    <source>
        <dbReference type="EMBL" id="NAW66480.1"/>
    </source>
</evidence>
<dbReference type="AlphaFoldDB" id="A0A7X4WEK6"/>
<dbReference type="EMBL" id="WXWW01000215">
    <property type="protein sequence ID" value="NAW66480.1"/>
    <property type="molecule type" value="Genomic_DNA"/>
</dbReference>
<organism evidence="1 2">
    <name type="scientific">Photobacterium halotolerans</name>
    <dbReference type="NCBI Taxonomy" id="265726"/>
    <lineage>
        <taxon>Bacteria</taxon>
        <taxon>Pseudomonadati</taxon>
        <taxon>Pseudomonadota</taxon>
        <taxon>Gammaproteobacteria</taxon>
        <taxon>Vibrionales</taxon>
        <taxon>Vibrionaceae</taxon>
        <taxon>Photobacterium</taxon>
    </lineage>
</organism>
<dbReference type="RefSeq" id="WP_161445868.1">
    <property type="nucleotide sequence ID" value="NZ_WXWW01000215.1"/>
</dbReference>
<comment type="caution">
    <text evidence="1">The sequence shown here is derived from an EMBL/GenBank/DDBJ whole genome shotgun (WGS) entry which is preliminary data.</text>
</comment>
<name>A0A7X4WEK6_9GAMM</name>
<proteinExistence type="predicted"/>
<evidence type="ECO:0000313" key="2">
    <source>
        <dbReference type="Proteomes" id="UP000465712"/>
    </source>
</evidence>
<protein>
    <submittedName>
        <fullName evidence="1">Uncharacterized protein</fullName>
    </submittedName>
</protein>
<reference evidence="1 2" key="1">
    <citation type="submission" date="2017-05" db="EMBL/GenBank/DDBJ databases">
        <title>High clonality and local adaptation shapes Vibrionaceae linages within an endangered oasis.</title>
        <authorList>
            <person name="Vazquez-Rosas-Landa M."/>
        </authorList>
    </citation>
    <scope>NUCLEOTIDE SEQUENCE [LARGE SCALE GENOMIC DNA]</scope>
    <source>
        <strain evidence="1 2">P46_P4S1P180</strain>
    </source>
</reference>
<accession>A0A7X4WEK6</accession>
<sequence length="87" mass="10136">MNPLHHEVSEVWLYLTGNFDSFRIKGYSQIKRKETKDNQKHDLNQKKKARGLSFQIMIAKEAVSSGVTDLIRQIVMLTRNETKETKS</sequence>
<dbReference type="Proteomes" id="UP000465712">
    <property type="component" value="Unassembled WGS sequence"/>
</dbReference>
<gene>
    <name evidence="1" type="ORF">CAG72_14800</name>
</gene>